<keyword evidence="11" id="KW-0456">Lyase</keyword>
<evidence type="ECO:0000256" key="2">
    <source>
        <dbReference type="ARBA" id="ARBA00001947"/>
    </source>
</evidence>
<keyword evidence="5" id="KW-0227">DNA damage</keyword>
<dbReference type="Gene3D" id="1.10.8.50">
    <property type="match status" value="1"/>
</dbReference>
<evidence type="ECO:0000256" key="12">
    <source>
        <dbReference type="ARBA" id="ARBA00023268"/>
    </source>
</evidence>
<evidence type="ECO:0000259" key="15">
    <source>
        <dbReference type="PROSITE" id="PS51066"/>
    </source>
</evidence>
<evidence type="ECO:0000256" key="9">
    <source>
        <dbReference type="ARBA" id="ARBA00023125"/>
    </source>
</evidence>
<dbReference type="InterPro" id="IPR010663">
    <property type="entry name" value="Znf_FPG/IleRS"/>
</dbReference>
<dbReference type="Proteomes" id="UP000831304">
    <property type="component" value="Chromosome"/>
</dbReference>
<dbReference type="PROSITE" id="PS51068">
    <property type="entry name" value="FPG_CAT"/>
    <property type="match status" value="1"/>
</dbReference>
<feature type="domain" description="FPG-type" evidence="15">
    <location>
        <begin position="234"/>
        <end position="268"/>
    </location>
</feature>
<dbReference type="SUPFAM" id="SSF46946">
    <property type="entry name" value="S13-like H2TH domain"/>
    <property type="match status" value="1"/>
</dbReference>
<accession>A0ABY4APA2</accession>
<dbReference type="Pfam" id="PF06831">
    <property type="entry name" value="H2TH"/>
    <property type="match status" value="1"/>
</dbReference>
<feature type="domain" description="Formamidopyrimidine-DNA glycosylase catalytic" evidence="16">
    <location>
        <begin position="2"/>
        <end position="114"/>
    </location>
</feature>
<dbReference type="InterPro" id="IPR012319">
    <property type="entry name" value="FPG_cat"/>
</dbReference>
<protein>
    <submittedName>
        <fullName evidence="17">Fpg/Nei family DNA glycosylase</fullName>
    </submittedName>
</protein>
<keyword evidence="12" id="KW-0511">Multifunctional enzyme</keyword>
<dbReference type="EMBL" id="CP094533">
    <property type="protein sequence ID" value="UOE24938.1"/>
    <property type="molecule type" value="Genomic_DNA"/>
</dbReference>
<evidence type="ECO:0000313" key="17">
    <source>
        <dbReference type="EMBL" id="UOE24938.1"/>
    </source>
</evidence>
<keyword evidence="8" id="KW-0862">Zinc</keyword>
<keyword evidence="4" id="KW-0479">Metal-binding</keyword>
<dbReference type="InterPro" id="IPR035937">
    <property type="entry name" value="FPG_N"/>
</dbReference>
<evidence type="ECO:0000256" key="14">
    <source>
        <dbReference type="PROSITE-ProRule" id="PRU00391"/>
    </source>
</evidence>
<dbReference type="InterPro" id="IPR000214">
    <property type="entry name" value="Znf_DNA_glyclase/AP_lyase"/>
</dbReference>
<evidence type="ECO:0000256" key="10">
    <source>
        <dbReference type="ARBA" id="ARBA00023204"/>
    </source>
</evidence>
<sequence>MPESPEVQALVEELGERTVGRVVREFDVLEFRVVKTRPRPPADLVGARVAAVARRGKHVDLGFDDDRHLVISLGRHGWARWGGADAASGAPPVLITIRFDQGPALELTDAGGWVSLGVSVVDDPAEVSAIAKLGPDPADPAYSRSDFDRAFAGRRKQTKAVLQEQESIAGIGNAYSDEILFRARRSPVAHASTLSGEALEGLYEATVGEITEAIAARRGIPIGELKAAKVAAMRVHGRTGEPCPGCGGTIRDFAFASTVGQYCPSCQTGGELLPEPVGR</sequence>
<keyword evidence="7" id="KW-0378">Hydrolase</keyword>
<dbReference type="Pfam" id="PF01149">
    <property type="entry name" value="Fapy_DNA_glyco"/>
    <property type="match status" value="1"/>
</dbReference>
<evidence type="ECO:0000256" key="4">
    <source>
        <dbReference type="ARBA" id="ARBA00022723"/>
    </source>
</evidence>
<dbReference type="Gene3D" id="3.20.190.10">
    <property type="entry name" value="MutM-like, N-terminal"/>
    <property type="match status" value="1"/>
</dbReference>
<keyword evidence="9" id="KW-0238">DNA-binding</keyword>
<dbReference type="Pfam" id="PF06827">
    <property type="entry name" value="zf-FPG_IleRS"/>
    <property type="match status" value="1"/>
</dbReference>
<dbReference type="InterPro" id="IPR010979">
    <property type="entry name" value="Ribosomal_uS13-like_H2TH"/>
</dbReference>
<dbReference type="SUPFAM" id="SSF57716">
    <property type="entry name" value="Glucocorticoid receptor-like (DNA-binding domain)"/>
    <property type="match status" value="1"/>
</dbReference>
<dbReference type="SUPFAM" id="SSF81624">
    <property type="entry name" value="N-terminal domain of MutM-like DNA repair proteins"/>
    <property type="match status" value="1"/>
</dbReference>
<gene>
    <name evidence="17" type="ORF">MTP13_11270</name>
</gene>
<evidence type="ECO:0000256" key="3">
    <source>
        <dbReference type="ARBA" id="ARBA00009409"/>
    </source>
</evidence>
<comment type="similarity">
    <text evidence="3">Belongs to the FPG family.</text>
</comment>
<evidence type="ECO:0000256" key="1">
    <source>
        <dbReference type="ARBA" id="ARBA00001668"/>
    </source>
</evidence>
<evidence type="ECO:0000256" key="5">
    <source>
        <dbReference type="ARBA" id="ARBA00022763"/>
    </source>
</evidence>
<name>A0ABY4APA2_9MICO</name>
<dbReference type="PROSITE" id="PS51066">
    <property type="entry name" value="ZF_FPG_2"/>
    <property type="match status" value="1"/>
</dbReference>
<dbReference type="PANTHER" id="PTHR22993">
    <property type="entry name" value="FORMAMIDOPYRIMIDINE-DNA GLYCOSYLASE"/>
    <property type="match status" value="1"/>
</dbReference>
<reference evidence="17 18" key="1">
    <citation type="submission" date="2022-03" db="EMBL/GenBank/DDBJ databases">
        <title>Agromyces sp. isolated from the gut of P. brevitarsis seulensis larvae.</title>
        <authorList>
            <person name="Won M."/>
            <person name="Kwon S.-W."/>
        </authorList>
    </citation>
    <scope>NUCLEOTIDE SEQUENCE [LARGE SCALE GENOMIC DNA]</scope>
    <source>
        <strain evidence="17 18">KACC 16215</strain>
    </source>
</reference>
<dbReference type="PANTHER" id="PTHR22993:SF9">
    <property type="entry name" value="FORMAMIDOPYRIMIDINE-DNA GLYCOSYLASE"/>
    <property type="match status" value="1"/>
</dbReference>
<dbReference type="InterPro" id="IPR015886">
    <property type="entry name" value="H2TH_FPG"/>
</dbReference>
<comment type="cofactor">
    <cofactor evidence="2">
        <name>Zn(2+)</name>
        <dbReference type="ChEBI" id="CHEBI:29105"/>
    </cofactor>
</comment>
<evidence type="ECO:0000256" key="8">
    <source>
        <dbReference type="ARBA" id="ARBA00022833"/>
    </source>
</evidence>
<evidence type="ECO:0000313" key="18">
    <source>
        <dbReference type="Proteomes" id="UP000831304"/>
    </source>
</evidence>
<keyword evidence="6 14" id="KW-0863">Zinc-finger</keyword>
<organism evidence="17 18">
    <name type="scientific">Agromyces soli</name>
    <dbReference type="NCBI Taxonomy" id="659012"/>
    <lineage>
        <taxon>Bacteria</taxon>
        <taxon>Bacillati</taxon>
        <taxon>Actinomycetota</taxon>
        <taxon>Actinomycetes</taxon>
        <taxon>Micrococcales</taxon>
        <taxon>Microbacteriaceae</taxon>
        <taxon>Agromyces</taxon>
    </lineage>
</organism>
<evidence type="ECO:0000256" key="13">
    <source>
        <dbReference type="ARBA" id="ARBA00023295"/>
    </source>
</evidence>
<keyword evidence="13" id="KW-0326">Glycosidase</keyword>
<proteinExistence type="inferred from homology"/>
<evidence type="ECO:0000256" key="7">
    <source>
        <dbReference type="ARBA" id="ARBA00022801"/>
    </source>
</evidence>
<dbReference type="SMART" id="SM01232">
    <property type="entry name" value="H2TH"/>
    <property type="match status" value="1"/>
</dbReference>
<dbReference type="RefSeq" id="WP_243567853.1">
    <property type="nucleotide sequence ID" value="NZ_BAAARD010000008.1"/>
</dbReference>
<evidence type="ECO:0000256" key="11">
    <source>
        <dbReference type="ARBA" id="ARBA00023239"/>
    </source>
</evidence>
<dbReference type="SMART" id="SM00898">
    <property type="entry name" value="Fapy_DNA_glyco"/>
    <property type="match status" value="1"/>
</dbReference>
<keyword evidence="18" id="KW-1185">Reference proteome</keyword>
<evidence type="ECO:0000256" key="6">
    <source>
        <dbReference type="ARBA" id="ARBA00022771"/>
    </source>
</evidence>
<keyword evidence="10" id="KW-0234">DNA repair</keyword>
<evidence type="ECO:0000259" key="16">
    <source>
        <dbReference type="PROSITE" id="PS51068"/>
    </source>
</evidence>
<comment type="catalytic activity">
    <reaction evidence="1">
        <text>Hydrolysis of DNA containing ring-opened 7-methylguanine residues, releasing 2,6-diamino-4-hydroxy-5-(N-methyl)formamidopyrimidine.</text>
        <dbReference type="EC" id="3.2.2.23"/>
    </reaction>
</comment>